<evidence type="ECO:0000313" key="13">
    <source>
        <dbReference type="EMBL" id="KAG8190180.1"/>
    </source>
</evidence>
<dbReference type="PRINTS" id="PR00762">
    <property type="entry name" value="CLCHANNEL"/>
</dbReference>
<gene>
    <name evidence="13" type="ORF">JTE90_011905</name>
</gene>
<evidence type="ECO:0000259" key="12">
    <source>
        <dbReference type="PROSITE" id="PS51371"/>
    </source>
</evidence>
<evidence type="ECO:0000256" key="9">
    <source>
        <dbReference type="ARBA" id="ARBA00023214"/>
    </source>
</evidence>
<feature type="transmembrane region" description="Helical" evidence="11">
    <location>
        <begin position="578"/>
        <end position="595"/>
    </location>
</feature>
<evidence type="ECO:0000256" key="1">
    <source>
        <dbReference type="ARBA" id="ARBA00004141"/>
    </source>
</evidence>
<keyword evidence="9 11" id="KW-0868">Chloride</keyword>
<keyword evidence="4" id="KW-0677">Repeat</keyword>
<sequence>MEGNVKNRRHLSNVATITVPDPDEHTPLLYSSDSRFHLSHEDTSTDSALFQDSINSVGNSIRRKISVGMSNLLSQKYESLDYDVCENALFVTEQKKEQSRFLSEPNKTCVPFLQCLNATNRVSVMRWFVIFLIGILTAIVAVLINIAIEELSFLKFQFLKNCVDECKDYKCLSKTYYFWLLFSALPVAVGSLLVVFVAPVAAGSGIPVIKCYLNGVKVPQVVRLKTLIVKAVGVVTSVVGGLAVGKEGPMIHCGAVIAAGISQGKSTTLRKNCKLFEEFREDHEKRDFVSAGAAAGVAAAFGAPVGGVLFSLEEGASFWNQSLTWRIFFCSMISYFTLNSVLSEYHGHPGQLSNPGLVNFGRFENLDYTFKELPIYMLMGVIGGLLGALYNHLNYILTVFRMRYVKHPISRIVEAIMVSCVGVTIAYLTTFIHDCCPYESSDVKFPVKLDCENGQYSTFWSIWFQTPESCLRSLLHDSEDTWSVLVLSLFFLAYLFLGCWTYGLSVSSGLFIPTLMIGAAWGRLFGIGISQLTMYFGFNTDHLCYSKFAIIGAAAMLGGVIRMTISLTVILMEALGNITFGLPIMLSVMIAKWIADIFNEGLYDIHIQLASVPFLEWEPPPYAYTIFASEVMSYPVVCLKSVESVGYIEHLLKNESHNGFPVVDASDSSYDKIHTFGTYRGLILRWQLIVLLQHKVFQENKNTLEEELSLKDFRDSYPRHPTIQQIHISPHERQYTIDLQPYMNPSAYTISERASLPRIFKLFRALGLRHLPVINDKNSVVGIITRKDIGRFRARKHGKFGIEELQVSYG</sequence>
<name>A0AAV6V0F2_9ARAC</name>
<feature type="transmembrane region" description="Helical" evidence="11">
    <location>
        <begin position="510"/>
        <end position="536"/>
    </location>
</feature>
<dbReference type="PANTHER" id="PTHR11689">
    <property type="entry name" value="CHLORIDE CHANNEL PROTEIN CLC FAMILY MEMBER"/>
    <property type="match status" value="1"/>
</dbReference>
<accession>A0AAV6V0F2</accession>
<dbReference type="PANTHER" id="PTHR11689:SF136">
    <property type="entry name" value="H(+)_CL(-) EXCHANGE TRANSPORTER 7"/>
    <property type="match status" value="1"/>
</dbReference>
<keyword evidence="8 11" id="KW-0472">Membrane</keyword>
<dbReference type="GO" id="GO:0005765">
    <property type="term" value="C:lysosomal membrane"/>
    <property type="evidence" value="ECO:0007669"/>
    <property type="project" value="TreeGrafter"/>
</dbReference>
<dbReference type="Pfam" id="PF00571">
    <property type="entry name" value="CBS"/>
    <property type="match status" value="1"/>
</dbReference>
<keyword evidence="14" id="KW-1185">Reference proteome</keyword>
<keyword evidence="5 11" id="KW-1133">Transmembrane helix</keyword>
<comment type="caution">
    <text evidence="13">The sequence shown here is derived from an EMBL/GenBank/DDBJ whole genome shotgun (WGS) entry which is preliminary data.</text>
</comment>
<evidence type="ECO:0000256" key="10">
    <source>
        <dbReference type="PROSITE-ProRule" id="PRU00703"/>
    </source>
</evidence>
<dbReference type="InterPro" id="IPR001807">
    <property type="entry name" value="ClC"/>
</dbReference>
<organism evidence="13 14">
    <name type="scientific">Oedothorax gibbosus</name>
    <dbReference type="NCBI Taxonomy" id="931172"/>
    <lineage>
        <taxon>Eukaryota</taxon>
        <taxon>Metazoa</taxon>
        <taxon>Ecdysozoa</taxon>
        <taxon>Arthropoda</taxon>
        <taxon>Chelicerata</taxon>
        <taxon>Arachnida</taxon>
        <taxon>Araneae</taxon>
        <taxon>Araneomorphae</taxon>
        <taxon>Entelegynae</taxon>
        <taxon>Araneoidea</taxon>
        <taxon>Linyphiidae</taxon>
        <taxon>Erigoninae</taxon>
        <taxon>Oedothorax</taxon>
    </lineage>
</organism>
<evidence type="ECO:0000256" key="7">
    <source>
        <dbReference type="ARBA" id="ARBA00023122"/>
    </source>
</evidence>
<feature type="transmembrane region" description="Helical" evidence="11">
    <location>
        <begin position="177"/>
        <end position="206"/>
    </location>
</feature>
<feature type="transmembrane region" description="Helical" evidence="11">
    <location>
        <begin position="482"/>
        <end position="503"/>
    </location>
</feature>
<keyword evidence="7 10" id="KW-0129">CBS domain</keyword>
<dbReference type="CDD" id="cd04591">
    <property type="entry name" value="CBS_pair_voltage-gated_CLC_euk_bac"/>
    <property type="match status" value="1"/>
</dbReference>
<dbReference type="Pfam" id="PF00654">
    <property type="entry name" value="Voltage_CLC"/>
    <property type="match status" value="1"/>
</dbReference>
<feature type="domain" description="CBS" evidence="12">
    <location>
        <begin position="743"/>
        <end position="800"/>
    </location>
</feature>
<dbReference type="Gene3D" id="1.10.3080.10">
    <property type="entry name" value="Clc chloride channel"/>
    <property type="match status" value="1"/>
</dbReference>
<comment type="similarity">
    <text evidence="11">Belongs to the chloride channel (TC 2.A.49) family.</text>
</comment>
<feature type="transmembrane region" description="Helical" evidence="11">
    <location>
        <begin position="288"/>
        <end position="311"/>
    </location>
</feature>
<dbReference type="EMBL" id="JAFNEN010000191">
    <property type="protein sequence ID" value="KAG8190180.1"/>
    <property type="molecule type" value="Genomic_DNA"/>
</dbReference>
<dbReference type="InterPro" id="IPR051280">
    <property type="entry name" value="Cl-channel/antiporter"/>
</dbReference>
<dbReference type="GO" id="GO:0005254">
    <property type="term" value="F:chloride channel activity"/>
    <property type="evidence" value="ECO:0007669"/>
    <property type="project" value="UniProtKB-UniRule"/>
</dbReference>
<evidence type="ECO:0000256" key="2">
    <source>
        <dbReference type="ARBA" id="ARBA00022448"/>
    </source>
</evidence>
<feature type="transmembrane region" description="Helical" evidence="11">
    <location>
        <begin position="548"/>
        <end position="571"/>
    </location>
</feature>
<dbReference type="InterPro" id="IPR000644">
    <property type="entry name" value="CBS_dom"/>
</dbReference>
<reference evidence="13 14" key="1">
    <citation type="journal article" date="2022" name="Nat. Ecol. Evol.">
        <title>A masculinizing supergene underlies an exaggerated male reproductive morph in a spider.</title>
        <authorList>
            <person name="Hendrickx F."/>
            <person name="De Corte Z."/>
            <person name="Sonet G."/>
            <person name="Van Belleghem S.M."/>
            <person name="Kostlbacher S."/>
            <person name="Vangestel C."/>
        </authorList>
    </citation>
    <scope>NUCLEOTIDE SEQUENCE [LARGE SCALE GENOMIC DNA]</scope>
    <source>
        <strain evidence="13">W744_W776</strain>
    </source>
</reference>
<dbReference type="SMART" id="SM00116">
    <property type="entry name" value="CBS"/>
    <property type="match status" value="2"/>
</dbReference>
<feature type="transmembrane region" description="Helical" evidence="11">
    <location>
        <begin position="127"/>
        <end position="148"/>
    </location>
</feature>
<keyword evidence="3 11" id="KW-0812">Transmembrane</keyword>
<dbReference type="Gene3D" id="3.10.580.10">
    <property type="entry name" value="CBS-domain"/>
    <property type="match status" value="1"/>
</dbReference>
<keyword evidence="6 11" id="KW-0406">Ion transport</keyword>
<dbReference type="SUPFAM" id="SSF54631">
    <property type="entry name" value="CBS-domain pair"/>
    <property type="match status" value="1"/>
</dbReference>
<evidence type="ECO:0000256" key="8">
    <source>
        <dbReference type="ARBA" id="ARBA00023136"/>
    </source>
</evidence>
<dbReference type="Proteomes" id="UP000827092">
    <property type="component" value="Unassembled WGS sequence"/>
</dbReference>
<protein>
    <recommendedName>
        <fullName evidence="11">Chloride channel protein</fullName>
    </recommendedName>
</protein>
<proteinExistence type="inferred from homology"/>
<feature type="transmembrane region" description="Helical" evidence="11">
    <location>
        <begin position="227"/>
        <end position="245"/>
    </location>
</feature>
<evidence type="ECO:0000256" key="11">
    <source>
        <dbReference type="RuleBase" id="RU361221"/>
    </source>
</evidence>
<feature type="transmembrane region" description="Helical" evidence="11">
    <location>
        <begin position="373"/>
        <end position="391"/>
    </location>
</feature>
<dbReference type="AlphaFoldDB" id="A0AAV6V0F2"/>
<evidence type="ECO:0000256" key="5">
    <source>
        <dbReference type="ARBA" id="ARBA00022989"/>
    </source>
</evidence>
<evidence type="ECO:0000256" key="3">
    <source>
        <dbReference type="ARBA" id="ARBA00022692"/>
    </source>
</evidence>
<dbReference type="CDD" id="cd03685">
    <property type="entry name" value="ClC_6_like"/>
    <property type="match status" value="1"/>
</dbReference>
<evidence type="ECO:0000313" key="14">
    <source>
        <dbReference type="Proteomes" id="UP000827092"/>
    </source>
</evidence>
<dbReference type="InterPro" id="IPR014743">
    <property type="entry name" value="Cl-channel_core"/>
</dbReference>
<dbReference type="InterPro" id="IPR046342">
    <property type="entry name" value="CBS_dom_sf"/>
</dbReference>
<evidence type="ECO:0000256" key="4">
    <source>
        <dbReference type="ARBA" id="ARBA00022737"/>
    </source>
</evidence>
<comment type="subcellular location">
    <subcellularLocation>
        <location evidence="1 11">Membrane</location>
        <topology evidence="1 11">Multi-pass membrane protein</topology>
    </subcellularLocation>
</comment>
<evidence type="ECO:0000256" key="6">
    <source>
        <dbReference type="ARBA" id="ARBA00023065"/>
    </source>
</evidence>
<feature type="transmembrane region" description="Helical" evidence="11">
    <location>
        <begin position="412"/>
        <end position="432"/>
    </location>
</feature>
<keyword evidence="2 11" id="KW-0813">Transport</keyword>
<dbReference type="SUPFAM" id="SSF81340">
    <property type="entry name" value="Clc chloride channel"/>
    <property type="match status" value="1"/>
</dbReference>
<feature type="transmembrane region" description="Helical" evidence="11">
    <location>
        <begin position="323"/>
        <end position="342"/>
    </location>
</feature>
<dbReference type="PROSITE" id="PS51371">
    <property type="entry name" value="CBS"/>
    <property type="match status" value="1"/>
</dbReference>